<keyword evidence="1 6" id="KW-0698">rRNA processing</keyword>
<evidence type="ECO:0000256" key="2">
    <source>
        <dbReference type="ARBA" id="ARBA00022603"/>
    </source>
</evidence>
<dbReference type="Proteomes" id="UP000051697">
    <property type="component" value="Unassembled WGS sequence"/>
</dbReference>
<comment type="caution">
    <text evidence="6">Lacks conserved residue(s) required for the propagation of feature annotation.</text>
</comment>
<evidence type="ECO:0000313" key="8">
    <source>
        <dbReference type="Proteomes" id="UP000051697"/>
    </source>
</evidence>
<dbReference type="Gene3D" id="3.40.1280.10">
    <property type="match status" value="1"/>
</dbReference>
<keyword evidence="6" id="KW-0963">Cytoplasm</keyword>
<comment type="function">
    <text evidence="6">Specifically methylates the pseudouridine at position 1915 (m3Psi1915) in 23S rRNA.</text>
</comment>
<name>A0A0R1RFZ8_9LACO</name>
<comment type="similarity">
    <text evidence="5 6">Belongs to the RNA methyltransferase RlmH family.</text>
</comment>
<dbReference type="STRING" id="1423778.FC70_GL001280"/>
<comment type="subcellular location">
    <subcellularLocation>
        <location evidence="6">Cytoplasm</location>
    </subcellularLocation>
</comment>
<dbReference type="HAMAP" id="MF_00658">
    <property type="entry name" value="23SrRNA_methyltr_H"/>
    <property type="match status" value="1"/>
</dbReference>
<comment type="subunit">
    <text evidence="6">Homodimer.</text>
</comment>
<dbReference type="EC" id="2.1.1.177" evidence="6"/>
<evidence type="ECO:0000256" key="3">
    <source>
        <dbReference type="ARBA" id="ARBA00022679"/>
    </source>
</evidence>
<dbReference type="NCBIfam" id="NF000985">
    <property type="entry name" value="PRK00103.1-3"/>
    <property type="match status" value="1"/>
</dbReference>
<reference evidence="7 8" key="1">
    <citation type="journal article" date="2015" name="Genome Announc.">
        <title>Expanding the biotechnology potential of lactobacilli through comparative genomics of 213 strains and associated genera.</title>
        <authorList>
            <person name="Sun Z."/>
            <person name="Harris H.M."/>
            <person name="McCann A."/>
            <person name="Guo C."/>
            <person name="Argimon S."/>
            <person name="Zhang W."/>
            <person name="Yang X."/>
            <person name="Jeffery I.B."/>
            <person name="Cooney J.C."/>
            <person name="Kagawa T.F."/>
            <person name="Liu W."/>
            <person name="Song Y."/>
            <person name="Salvetti E."/>
            <person name="Wrobel A."/>
            <person name="Rasinkangas P."/>
            <person name="Parkhill J."/>
            <person name="Rea M.C."/>
            <person name="O'Sullivan O."/>
            <person name="Ritari J."/>
            <person name="Douillard F.P."/>
            <person name="Paul Ross R."/>
            <person name="Yang R."/>
            <person name="Briner A.E."/>
            <person name="Felis G.E."/>
            <person name="de Vos W.M."/>
            <person name="Barrangou R."/>
            <person name="Klaenhammer T.R."/>
            <person name="Caufield P.W."/>
            <person name="Cui Y."/>
            <person name="Zhang H."/>
            <person name="O'Toole P.W."/>
        </authorList>
    </citation>
    <scope>NUCLEOTIDE SEQUENCE [LARGE SCALE GENOMIC DNA]</scope>
    <source>
        <strain evidence="7 8">DSM 15707</strain>
    </source>
</reference>
<keyword evidence="4 6" id="KW-0949">S-adenosyl-L-methionine</keyword>
<keyword evidence="8" id="KW-1185">Reference proteome</keyword>
<dbReference type="InterPro" id="IPR029026">
    <property type="entry name" value="tRNA_m1G_MTases_N"/>
</dbReference>
<dbReference type="PATRIC" id="fig|1423778.4.peg.1314"/>
<comment type="catalytic activity">
    <reaction evidence="6">
        <text>pseudouridine(1915) in 23S rRNA + S-adenosyl-L-methionine = N(3)-methylpseudouridine(1915) in 23S rRNA + S-adenosyl-L-homocysteine + H(+)</text>
        <dbReference type="Rhea" id="RHEA:42752"/>
        <dbReference type="Rhea" id="RHEA-COMP:10221"/>
        <dbReference type="Rhea" id="RHEA-COMP:10222"/>
        <dbReference type="ChEBI" id="CHEBI:15378"/>
        <dbReference type="ChEBI" id="CHEBI:57856"/>
        <dbReference type="ChEBI" id="CHEBI:59789"/>
        <dbReference type="ChEBI" id="CHEBI:65314"/>
        <dbReference type="ChEBI" id="CHEBI:74486"/>
        <dbReference type="EC" id="2.1.1.177"/>
    </reaction>
</comment>
<protein>
    <recommendedName>
        <fullName evidence="6">Ribosomal RNA large subunit methyltransferase H</fullName>
        <ecNumber evidence="6">2.1.1.177</ecNumber>
    </recommendedName>
    <alternativeName>
        <fullName evidence="6">23S rRNA (pseudouridine1915-N3)-methyltransferase</fullName>
    </alternativeName>
    <alternativeName>
        <fullName evidence="6">23S rRNA m3Psi1915 methyltransferase</fullName>
    </alternativeName>
    <alternativeName>
        <fullName evidence="6">rRNA (pseudouridine-N3-)-methyltransferase RlmH</fullName>
    </alternativeName>
</protein>
<dbReference type="InterPro" id="IPR003742">
    <property type="entry name" value="RlmH-like"/>
</dbReference>
<dbReference type="GO" id="GO:0070038">
    <property type="term" value="F:rRNA (pseudouridine-N3-)-methyltransferase activity"/>
    <property type="evidence" value="ECO:0007669"/>
    <property type="project" value="UniProtKB-UniRule"/>
</dbReference>
<dbReference type="CDD" id="cd18081">
    <property type="entry name" value="RlmH-like"/>
    <property type="match status" value="1"/>
</dbReference>
<evidence type="ECO:0000256" key="4">
    <source>
        <dbReference type="ARBA" id="ARBA00022691"/>
    </source>
</evidence>
<organism evidence="7 8">
    <name type="scientific">Paucilactobacillus oligofermentans DSM 15707 = LMG 22743</name>
    <dbReference type="NCBI Taxonomy" id="1423778"/>
    <lineage>
        <taxon>Bacteria</taxon>
        <taxon>Bacillati</taxon>
        <taxon>Bacillota</taxon>
        <taxon>Bacilli</taxon>
        <taxon>Lactobacillales</taxon>
        <taxon>Lactobacillaceae</taxon>
        <taxon>Paucilactobacillus</taxon>
    </lineage>
</organism>
<dbReference type="AlphaFoldDB" id="A0A0R1RFZ8"/>
<dbReference type="SUPFAM" id="SSF75217">
    <property type="entry name" value="alpha/beta knot"/>
    <property type="match status" value="1"/>
</dbReference>
<accession>A0A0R1RFZ8</accession>
<evidence type="ECO:0000256" key="1">
    <source>
        <dbReference type="ARBA" id="ARBA00022552"/>
    </source>
</evidence>
<comment type="caution">
    <text evidence="7">The sequence shown here is derived from an EMBL/GenBank/DDBJ whole genome shotgun (WGS) entry which is preliminary data.</text>
</comment>
<dbReference type="EMBL" id="AZFE01000031">
    <property type="protein sequence ID" value="KRL55676.1"/>
    <property type="molecule type" value="Genomic_DNA"/>
</dbReference>
<dbReference type="InterPro" id="IPR029028">
    <property type="entry name" value="Alpha/beta_knot_MTases"/>
</dbReference>
<evidence type="ECO:0000313" key="7">
    <source>
        <dbReference type="EMBL" id="KRL55676.1"/>
    </source>
</evidence>
<evidence type="ECO:0000256" key="5">
    <source>
        <dbReference type="ARBA" id="ARBA00038303"/>
    </source>
</evidence>
<dbReference type="PANTHER" id="PTHR33603">
    <property type="entry name" value="METHYLTRANSFERASE"/>
    <property type="match status" value="1"/>
</dbReference>
<keyword evidence="3 6" id="KW-0808">Transferase</keyword>
<feature type="binding site" evidence="6">
    <location>
        <position position="82"/>
    </location>
    <ligand>
        <name>S-adenosyl-L-methionine</name>
        <dbReference type="ChEBI" id="CHEBI:59789"/>
    </ligand>
</feature>
<dbReference type="PIRSF" id="PIRSF004505">
    <property type="entry name" value="MT_bac"/>
    <property type="match status" value="1"/>
</dbReference>
<dbReference type="PANTHER" id="PTHR33603:SF1">
    <property type="entry name" value="RIBOSOMAL RNA LARGE SUBUNIT METHYLTRANSFERASE H"/>
    <property type="match status" value="1"/>
</dbReference>
<sequence>MEKEVVMNIKIIGVGKLKEKYFKDGIAEYAKRLGRFGKFTIVEVPDEKAPESLSQSEMDNVKAKEGARILGKIKDKEYVYALAIEGKERSSEDFSKELTQLVTYGHSDITFVIGGSLGLDAAVMKRSNAQISFGKFTLPHQLMRLVLTEQIYRAFMINEGSPYHK</sequence>
<dbReference type="Pfam" id="PF02590">
    <property type="entry name" value="SPOUT_MTase"/>
    <property type="match status" value="1"/>
</dbReference>
<proteinExistence type="inferred from homology"/>
<keyword evidence="2 6" id="KW-0489">Methyltransferase</keyword>
<gene>
    <name evidence="6" type="primary">rlmH</name>
    <name evidence="7" type="ORF">FC70_GL001280</name>
</gene>
<feature type="binding site" evidence="6">
    <location>
        <position position="114"/>
    </location>
    <ligand>
        <name>S-adenosyl-L-methionine</name>
        <dbReference type="ChEBI" id="CHEBI:59789"/>
    </ligand>
</feature>
<evidence type="ECO:0000256" key="6">
    <source>
        <dbReference type="HAMAP-Rule" id="MF_00658"/>
    </source>
</evidence>
<dbReference type="NCBIfam" id="TIGR00246">
    <property type="entry name" value="tRNA_RlmH_YbeA"/>
    <property type="match status" value="1"/>
</dbReference>
<dbReference type="GO" id="GO:0005737">
    <property type="term" value="C:cytoplasm"/>
    <property type="evidence" value="ECO:0007669"/>
    <property type="project" value="UniProtKB-SubCell"/>
</dbReference>